<evidence type="ECO:0000313" key="1">
    <source>
        <dbReference type="EMBL" id="CAB4011674.1"/>
    </source>
</evidence>
<name>A0A7D9EJ51_PARCT</name>
<keyword evidence="2" id="KW-1185">Reference proteome</keyword>
<dbReference type="AlphaFoldDB" id="A0A7D9EJ51"/>
<dbReference type="EMBL" id="CACRXK020007230">
    <property type="protein sequence ID" value="CAB4011674.1"/>
    <property type="molecule type" value="Genomic_DNA"/>
</dbReference>
<dbReference type="Proteomes" id="UP001152795">
    <property type="component" value="Unassembled WGS sequence"/>
</dbReference>
<feature type="non-terminal residue" evidence="1">
    <location>
        <position position="285"/>
    </location>
</feature>
<evidence type="ECO:0000313" key="2">
    <source>
        <dbReference type="Proteomes" id="UP001152795"/>
    </source>
</evidence>
<proteinExistence type="predicted"/>
<gene>
    <name evidence="1" type="ORF">PACLA_8A028394</name>
</gene>
<reference evidence="1" key="1">
    <citation type="submission" date="2020-04" db="EMBL/GenBank/DDBJ databases">
        <authorList>
            <person name="Alioto T."/>
            <person name="Alioto T."/>
            <person name="Gomez Garrido J."/>
        </authorList>
    </citation>
    <scope>NUCLEOTIDE SEQUENCE</scope>
    <source>
        <strain evidence="1">A484AB</strain>
    </source>
</reference>
<comment type="caution">
    <text evidence="1">The sequence shown here is derived from an EMBL/GenBank/DDBJ whole genome shotgun (WGS) entry which is preliminary data.</text>
</comment>
<protein>
    <submittedName>
        <fullName evidence="1">Uncharacterized protein</fullName>
    </submittedName>
</protein>
<sequence>MEIYSKNGDCNKAKSGVYLERQDPSGKKRFKAPLPPITELPSSTLPSNRRLTKWNSTPVIHQDFSEFTFPLARKLPDLRKLDQKTFLRSTEHILATFYGLVFIIEGGEWHSLKSDYLPIYFVRISVKNVKYPFRILVIDNESDNHIRVVDFIVNSKTKTSIKEDAVCWQDQEKFGAKFSNRTLAFQFYDTISRMASTIKKANELESQHLDKMVDLEIHLPNSDVRTYKFYKTDTLKGALKMVCTKEKLRVNEYYFHHMQRTDDSLDMALRIGDLRTDKIRLISKR</sequence>
<dbReference type="OrthoDB" id="10610350at2759"/>
<organism evidence="1 2">
    <name type="scientific">Paramuricea clavata</name>
    <name type="common">Red gorgonian</name>
    <name type="synonym">Violescent sea-whip</name>
    <dbReference type="NCBI Taxonomy" id="317549"/>
    <lineage>
        <taxon>Eukaryota</taxon>
        <taxon>Metazoa</taxon>
        <taxon>Cnidaria</taxon>
        <taxon>Anthozoa</taxon>
        <taxon>Octocorallia</taxon>
        <taxon>Malacalcyonacea</taxon>
        <taxon>Plexauridae</taxon>
        <taxon>Paramuricea</taxon>
    </lineage>
</organism>
<accession>A0A7D9EJ51</accession>